<gene>
    <name evidence="2" type="ORF">CAPSK01_000228</name>
</gene>
<feature type="region of interest" description="Disordered" evidence="1">
    <location>
        <begin position="1"/>
        <end position="61"/>
    </location>
</feature>
<sequence length="71" mass="7768">MGERQDRAATGDPQRTRDDRPVSRWPAARSGRRTPEPLASRQTPTGKAVSTRAGALSSHSPTVPCWPFARL</sequence>
<name>A0A084Y538_9PROT</name>
<organism evidence="2 3">
    <name type="scientific">Candidatus Accumulibacter vicinus</name>
    <dbReference type="NCBI Taxonomy" id="2954382"/>
    <lineage>
        <taxon>Bacteria</taxon>
        <taxon>Pseudomonadati</taxon>
        <taxon>Pseudomonadota</taxon>
        <taxon>Betaproteobacteria</taxon>
        <taxon>Candidatus Accumulibacter</taxon>
    </lineage>
</organism>
<dbReference type="AlphaFoldDB" id="A0A084Y538"/>
<comment type="caution">
    <text evidence="2">The sequence shown here is derived from an EMBL/GenBank/DDBJ whole genome shotgun (WGS) entry which is preliminary data.</text>
</comment>
<evidence type="ECO:0000256" key="1">
    <source>
        <dbReference type="SAM" id="MobiDB-lite"/>
    </source>
</evidence>
<accession>A0A084Y538</accession>
<dbReference type="Proteomes" id="UP000019812">
    <property type="component" value="Unassembled WGS sequence"/>
</dbReference>
<protein>
    <submittedName>
        <fullName evidence="2">Uncharacterized protein</fullName>
    </submittedName>
</protein>
<evidence type="ECO:0000313" key="2">
    <source>
        <dbReference type="EMBL" id="KFB69832.1"/>
    </source>
</evidence>
<reference evidence="2 3" key="1">
    <citation type="submission" date="2014-07" db="EMBL/GenBank/DDBJ databases">
        <title>Expanding our view of genomic diversity in Candidatus Accumulibacter clades.</title>
        <authorList>
            <person name="Skennerton C.T."/>
            <person name="Barr J.J."/>
            <person name="Slater F.R."/>
            <person name="Bond P.L."/>
            <person name="Tyson G.W."/>
        </authorList>
    </citation>
    <scope>NUCLEOTIDE SEQUENCE [LARGE SCALE GENOMIC DNA]</scope>
    <source>
        <strain evidence="3">SK-01</strain>
    </source>
</reference>
<dbReference type="EMBL" id="JDSS02000006">
    <property type="protein sequence ID" value="KFB69832.1"/>
    <property type="molecule type" value="Genomic_DNA"/>
</dbReference>
<proteinExistence type="predicted"/>
<evidence type="ECO:0000313" key="3">
    <source>
        <dbReference type="Proteomes" id="UP000019812"/>
    </source>
</evidence>
<feature type="compositionally biased region" description="Basic and acidic residues" evidence="1">
    <location>
        <begin position="1"/>
        <end position="22"/>
    </location>
</feature>